<dbReference type="Proteomes" id="UP001295684">
    <property type="component" value="Unassembled WGS sequence"/>
</dbReference>
<feature type="compositionally biased region" description="Basic residues" evidence="1">
    <location>
        <begin position="1"/>
        <end position="16"/>
    </location>
</feature>
<feature type="compositionally biased region" description="Basic residues" evidence="1">
    <location>
        <begin position="492"/>
        <end position="502"/>
    </location>
</feature>
<dbReference type="EMBL" id="CAMPGE010003967">
    <property type="protein sequence ID" value="CAI2362810.1"/>
    <property type="molecule type" value="Genomic_DNA"/>
</dbReference>
<reference evidence="2" key="1">
    <citation type="submission" date="2023-07" db="EMBL/GenBank/DDBJ databases">
        <authorList>
            <consortium name="AG Swart"/>
            <person name="Singh M."/>
            <person name="Singh A."/>
            <person name="Seah K."/>
            <person name="Emmerich C."/>
        </authorList>
    </citation>
    <scope>NUCLEOTIDE SEQUENCE</scope>
    <source>
        <strain evidence="2">DP1</strain>
    </source>
</reference>
<name>A0AAD1U7K8_EUPCR</name>
<feature type="compositionally biased region" description="Low complexity" evidence="1">
    <location>
        <begin position="516"/>
        <end position="528"/>
    </location>
</feature>
<keyword evidence="3" id="KW-1185">Reference proteome</keyword>
<feature type="compositionally biased region" description="Basic and acidic residues" evidence="1">
    <location>
        <begin position="503"/>
        <end position="512"/>
    </location>
</feature>
<gene>
    <name evidence="2" type="ORF">ECRASSUSDP1_LOCUS4138</name>
</gene>
<sequence>MKPRRIQVKTEKKRTRRLTEVGRNREVERDGNNHPPSLHNTPRNSSSIPNTPSTYKIYTSKPPKILHDYRNLSTEGESFNGYQSFSSGLKMRKMYMSTTTNESSRLTQTLTTTGRGSIATDIDRLMNDAERTRFQRRYERRLTKLIQGNQIPSDFISLALIDHLSQNFTNTIDKNDEAKNDQNINESNFTFQEPQNKKYRRRTISTHPNISSSNQSIGLQENGYSENPAERIKFLENLVCLNSKFQEIQDKNDKNHAELKKLLIDQASNFSSGMKTFKRQISKLTKEMENLKVNGSERTIYQTVNEPLSSQNNKSTLKISVSNLNDTSSSPGSPETCKMKKMKTSKTEDLDEFSGTTEDKIGSKKIAAAEAMDRLLSIYDLVMKRGDIEIDFSKISDIYNQTFDKKITPEKAREALKDYFKILKQNKEIGKKQKKPKYGRKKEKTLFYQSSRMGAFNSNYLAPYQQKEKNKMENNSVSEQSANFCPDNSPRNHYKKYTKHSPLKKEISKKISDIVPKSNNSPKHPNNSTQEPNRCLYCHIHTDTNNSTFKQKTSSKESEEQYKELQTRLTKQVTDNKDLFF</sequence>
<feature type="compositionally biased region" description="Basic and acidic residues" evidence="1">
    <location>
        <begin position="17"/>
        <end position="32"/>
    </location>
</feature>
<feature type="compositionally biased region" description="Polar residues" evidence="1">
    <location>
        <begin position="473"/>
        <end position="483"/>
    </location>
</feature>
<accession>A0AAD1U7K8</accession>
<feature type="compositionally biased region" description="Polar residues" evidence="1">
    <location>
        <begin position="34"/>
        <end position="55"/>
    </location>
</feature>
<evidence type="ECO:0000313" key="3">
    <source>
        <dbReference type="Proteomes" id="UP001295684"/>
    </source>
</evidence>
<proteinExistence type="predicted"/>
<organism evidence="2 3">
    <name type="scientific">Euplotes crassus</name>
    <dbReference type="NCBI Taxonomy" id="5936"/>
    <lineage>
        <taxon>Eukaryota</taxon>
        <taxon>Sar</taxon>
        <taxon>Alveolata</taxon>
        <taxon>Ciliophora</taxon>
        <taxon>Intramacronucleata</taxon>
        <taxon>Spirotrichea</taxon>
        <taxon>Hypotrichia</taxon>
        <taxon>Euplotida</taxon>
        <taxon>Euplotidae</taxon>
        <taxon>Moneuplotes</taxon>
    </lineage>
</organism>
<evidence type="ECO:0000313" key="2">
    <source>
        <dbReference type="EMBL" id="CAI2362810.1"/>
    </source>
</evidence>
<evidence type="ECO:0000256" key="1">
    <source>
        <dbReference type="SAM" id="MobiDB-lite"/>
    </source>
</evidence>
<feature type="region of interest" description="Disordered" evidence="1">
    <location>
        <begin position="1"/>
        <end position="55"/>
    </location>
</feature>
<protein>
    <submittedName>
        <fullName evidence="2">Uncharacterized protein</fullName>
    </submittedName>
</protein>
<dbReference type="AlphaFoldDB" id="A0AAD1U7K8"/>
<feature type="compositionally biased region" description="Basic and acidic residues" evidence="1">
    <location>
        <begin position="554"/>
        <end position="566"/>
    </location>
</feature>
<feature type="region of interest" description="Disordered" evidence="1">
    <location>
        <begin position="468"/>
        <end position="533"/>
    </location>
</feature>
<feature type="region of interest" description="Disordered" evidence="1">
    <location>
        <begin position="546"/>
        <end position="581"/>
    </location>
</feature>
<comment type="caution">
    <text evidence="2">The sequence shown here is derived from an EMBL/GenBank/DDBJ whole genome shotgun (WGS) entry which is preliminary data.</text>
</comment>